<evidence type="ECO:0000256" key="1">
    <source>
        <dbReference type="ARBA" id="ARBA00022679"/>
    </source>
</evidence>
<keyword evidence="1" id="KW-0808">Transferase</keyword>
<evidence type="ECO:0000313" key="2">
    <source>
        <dbReference type="EMBL" id="KAF3449806.1"/>
    </source>
</evidence>
<dbReference type="PANTHER" id="PTHR11807:SF12">
    <property type="entry name" value="CYTOPLASMIC TRNA 2-THIOLATION PROTEIN 1"/>
    <property type="match status" value="1"/>
</dbReference>
<proteinExistence type="predicted"/>
<dbReference type="Gene3D" id="3.40.50.620">
    <property type="entry name" value="HUPs"/>
    <property type="match status" value="1"/>
</dbReference>
<gene>
    <name evidence="2" type="ORF">FNV43_RR05885</name>
</gene>
<dbReference type="GO" id="GO:0016740">
    <property type="term" value="F:transferase activity"/>
    <property type="evidence" value="ECO:0007669"/>
    <property type="project" value="UniProtKB-KW"/>
</dbReference>
<dbReference type="GO" id="GO:0005739">
    <property type="term" value="C:mitochondrion"/>
    <property type="evidence" value="ECO:0007669"/>
    <property type="project" value="TreeGrafter"/>
</dbReference>
<dbReference type="Proteomes" id="UP000796880">
    <property type="component" value="Unassembled WGS sequence"/>
</dbReference>
<reference evidence="2" key="1">
    <citation type="submission" date="2020-03" db="EMBL/GenBank/DDBJ databases">
        <title>A high-quality chromosome-level genome assembly of a woody plant with both climbing and erect habits, Rhamnella rubrinervis.</title>
        <authorList>
            <person name="Lu Z."/>
            <person name="Yang Y."/>
            <person name="Zhu X."/>
            <person name="Sun Y."/>
        </authorList>
    </citation>
    <scope>NUCLEOTIDE SEQUENCE</scope>
    <source>
        <strain evidence="2">BYM</strain>
        <tissue evidence="2">Leaf</tissue>
    </source>
</reference>
<comment type="caution">
    <text evidence="2">The sequence shown here is derived from an EMBL/GenBank/DDBJ whole genome shotgun (WGS) entry which is preliminary data.</text>
</comment>
<organism evidence="2 3">
    <name type="scientific">Rhamnella rubrinervis</name>
    <dbReference type="NCBI Taxonomy" id="2594499"/>
    <lineage>
        <taxon>Eukaryota</taxon>
        <taxon>Viridiplantae</taxon>
        <taxon>Streptophyta</taxon>
        <taxon>Embryophyta</taxon>
        <taxon>Tracheophyta</taxon>
        <taxon>Spermatophyta</taxon>
        <taxon>Magnoliopsida</taxon>
        <taxon>eudicotyledons</taxon>
        <taxon>Gunneridae</taxon>
        <taxon>Pentapetalae</taxon>
        <taxon>rosids</taxon>
        <taxon>fabids</taxon>
        <taxon>Rosales</taxon>
        <taxon>Rhamnaceae</taxon>
        <taxon>rhamnoid group</taxon>
        <taxon>Rhamneae</taxon>
        <taxon>Rhamnella</taxon>
    </lineage>
</organism>
<dbReference type="GO" id="GO:0002143">
    <property type="term" value="P:tRNA wobble position uridine thiolation"/>
    <property type="evidence" value="ECO:0007669"/>
    <property type="project" value="TreeGrafter"/>
</dbReference>
<dbReference type="GO" id="GO:0000049">
    <property type="term" value="F:tRNA binding"/>
    <property type="evidence" value="ECO:0007669"/>
    <property type="project" value="TreeGrafter"/>
</dbReference>
<dbReference type="PANTHER" id="PTHR11807">
    <property type="entry name" value="ATPASES OF THE PP SUPERFAMILY-RELATED"/>
    <property type="match status" value="1"/>
</dbReference>
<dbReference type="EMBL" id="VOIH02000003">
    <property type="protein sequence ID" value="KAF3449806.1"/>
    <property type="molecule type" value="Genomic_DNA"/>
</dbReference>
<accession>A0A8K0HC05</accession>
<evidence type="ECO:0000313" key="3">
    <source>
        <dbReference type="Proteomes" id="UP000796880"/>
    </source>
</evidence>
<dbReference type="AlphaFoldDB" id="A0A8K0HC05"/>
<sequence length="214" mass="23926">MAEISATSLSSSTPLVLLSSSPLVSSSSTLSPAKYSHLQSMLVSNLKILRKVLDYLDRYDAMSYLKYLDTLRVFESFKFVWIFAESTYKIFDHAKKRVYCFVKSDGMKWSGPTKSSMGKKRKLKGYGLPLKVVSYKDLYGWIMKMIGLKHNYTFCGVFRHQALDQGAAMLKVDKVATGHNADDIAKAVLLNILRGDIARLSRCTAITTGKDGPL</sequence>
<keyword evidence="3" id="KW-1185">Reference proteome</keyword>
<dbReference type="InterPro" id="IPR014729">
    <property type="entry name" value="Rossmann-like_a/b/a_fold"/>
</dbReference>
<dbReference type="OrthoDB" id="198857at2759"/>
<name>A0A8K0HC05_9ROSA</name>
<dbReference type="SUPFAM" id="SSF52402">
    <property type="entry name" value="Adenine nucleotide alpha hydrolases-like"/>
    <property type="match status" value="1"/>
</dbReference>
<dbReference type="GO" id="GO:0002144">
    <property type="term" value="C:cytosolic tRNA wobble base thiouridylase complex"/>
    <property type="evidence" value="ECO:0007669"/>
    <property type="project" value="TreeGrafter"/>
</dbReference>
<protein>
    <submittedName>
        <fullName evidence="2">Uncharacterized protein</fullName>
    </submittedName>
</protein>